<dbReference type="InterPro" id="IPR001148">
    <property type="entry name" value="CA_dom"/>
</dbReference>
<protein>
    <recommendedName>
        <fullName evidence="3 7">Carbonic anhydrase</fullName>
        <ecNumber evidence="2 7">4.2.1.1</ecNumber>
    </recommendedName>
</protein>
<dbReference type="SMART" id="SM01057">
    <property type="entry name" value="Carb_anhydrase"/>
    <property type="match status" value="1"/>
</dbReference>
<organism evidence="9 10">
    <name type="scientific">Paenibacillus xanthanilyticus</name>
    <dbReference type="NCBI Taxonomy" id="1783531"/>
    <lineage>
        <taxon>Bacteria</taxon>
        <taxon>Bacillati</taxon>
        <taxon>Bacillota</taxon>
        <taxon>Bacilli</taxon>
        <taxon>Bacillales</taxon>
        <taxon>Paenibacillaceae</taxon>
        <taxon>Paenibacillus</taxon>
    </lineage>
</organism>
<dbReference type="EC" id="4.2.1.1" evidence="2 7"/>
<dbReference type="Gene3D" id="3.30.457.10">
    <property type="entry name" value="Copper amine oxidase-like, N-terminal domain"/>
    <property type="match status" value="1"/>
</dbReference>
<comment type="caution">
    <text evidence="9">The sequence shown here is derived from an EMBL/GenBank/DDBJ whole genome shotgun (WGS) entry which is preliminary data.</text>
</comment>
<feature type="domain" description="Alpha-carbonic anhydrase" evidence="8">
    <location>
        <begin position="103"/>
        <end position="329"/>
    </location>
</feature>
<evidence type="ECO:0000259" key="8">
    <source>
        <dbReference type="PROSITE" id="PS51144"/>
    </source>
</evidence>
<dbReference type="PROSITE" id="PS00162">
    <property type="entry name" value="ALPHA_CA_1"/>
    <property type="match status" value="1"/>
</dbReference>
<comment type="function">
    <text evidence="7">Reversible hydration of carbon dioxide.</text>
</comment>
<dbReference type="InterPro" id="IPR036398">
    <property type="entry name" value="CA_dom_sf"/>
</dbReference>
<dbReference type="SUPFAM" id="SSF55383">
    <property type="entry name" value="Copper amine oxidase, domain N"/>
    <property type="match status" value="1"/>
</dbReference>
<dbReference type="SUPFAM" id="SSF51069">
    <property type="entry name" value="Carbonic anhydrase"/>
    <property type="match status" value="1"/>
</dbReference>
<accession>A0ABV8K8U7</accession>
<dbReference type="PANTHER" id="PTHR18952:SF208">
    <property type="entry name" value="CARBONIC ANHYDRASE XA-RELATED"/>
    <property type="match status" value="1"/>
</dbReference>
<evidence type="ECO:0000313" key="10">
    <source>
        <dbReference type="Proteomes" id="UP001595715"/>
    </source>
</evidence>
<evidence type="ECO:0000256" key="4">
    <source>
        <dbReference type="ARBA" id="ARBA00022723"/>
    </source>
</evidence>
<dbReference type="CDD" id="cd03124">
    <property type="entry name" value="alpha_CA_prokaryotic_like"/>
    <property type="match status" value="1"/>
</dbReference>
<dbReference type="InterPro" id="IPR018338">
    <property type="entry name" value="Carbonic_anhydrase_a-class_CS"/>
</dbReference>
<comment type="similarity">
    <text evidence="7">Belongs to the alpha-carbonic anhydrase family.</text>
</comment>
<dbReference type="InterPro" id="IPR012854">
    <property type="entry name" value="Cu_amine_oxidase-like_N"/>
</dbReference>
<evidence type="ECO:0000256" key="5">
    <source>
        <dbReference type="ARBA" id="ARBA00022833"/>
    </source>
</evidence>
<evidence type="ECO:0000256" key="2">
    <source>
        <dbReference type="ARBA" id="ARBA00012925"/>
    </source>
</evidence>
<dbReference type="Proteomes" id="UP001595715">
    <property type="component" value="Unassembled WGS sequence"/>
</dbReference>
<sequence>MKKFGVKSFVGGLAIGALFVSGTSYALPSLTKLVVNGEEISTNSLATVVDGKVLVPARSLAEALGAKVVWDADTNSVIVTTGAASASTTPSTGKPAAPALTASHWSYEGESGPDQWYALEDAYAACKTGVEQSPINIVTSNVTKDQSAAALTIHYHPTAVTVMNNGHTIQANEASGTNSITVDGIAYKLAQFHFHTPSENQIDGQHFPMEGHLVHKSADGKLAVLGFLIKEGQENKPLAELWSKLPKEETKTDVALDKTIDLTALLPTDKSTYQFEGSLTTPPCSEGVKWFVFQQPIEMSAEQIKAFRAIFPDDHRPVQELNGRKVVAN</sequence>
<dbReference type="PANTHER" id="PTHR18952">
    <property type="entry name" value="CARBONIC ANHYDRASE"/>
    <property type="match status" value="1"/>
</dbReference>
<keyword evidence="5 7" id="KW-0862">Zinc</keyword>
<keyword evidence="6 7" id="KW-0456">Lyase</keyword>
<keyword evidence="10" id="KW-1185">Reference proteome</keyword>
<gene>
    <name evidence="9" type="ORF">ACFOZ8_22770</name>
</gene>
<dbReference type="Pfam" id="PF07833">
    <property type="entry name" value="Cu_amine_oxidN1"/>
    <property type="match status" value="1"/>
</dbReference>
<comment type="cofactor">
    <cofactor evidence="1 7">
        <name>Zn(2+)</name>
        <dbReference type="ChEBI" id="CHEBI:29105"/>
    </cofactor>
</comment>
<dbReference type="InterPro" id="IPR041891">
    <property type="entry name" value="Alpha_CA_prokaryot-like"/>
</dbReference>
<name>A0ABV8K8U7_9BACL</name>
<dbReference type="RefSeq" id="WP_377721062.1">
    <property type="nucleotide sequence ID" value="NZ_JBHSAM010000033.1"/>
</dbReference>
<evidence type="ECO:0000313" key="9">
    <source>
        <dbReference type="EMBL" id="MFC4102445.1"/>
    </source>
</evidence>
<proteinExistence type="inferred from homology"/>
<dbReference type="Gene3D" id="3.10.200.10">
    <property type="entry name" value="Alpha carbonic anhydrase"/>
    <property type="match status" value="1"/>
</dbReference>
<evidence type="ECO:0000256" key="7">
    <source>
        <dbReference type="RuleBase" id="RU367011"/>
    </source>
</evidence>
<dbReference type="Pfam" id="PF00194">
    <property type="entry name" value="Carb_anhydrase"/>
    <property type="match status" value="1"/>
</dbReference>
<comment type="catalytic activity">
    <reaction evidence="7">
        <text>hydrogencarbonate + H(+) = CO2 + H2O</text>
        <dbReference type="Rhea" id="RHEA:10748"/>
        <dbReference type="ChEBI" id="CHEBI:15377"/>
        <dbReference type="ChEBI" id="CHEBI:15378"/>
        <dbReference type="ChEBI" id="CHEBI:16526"/>
        <dbReference type="ChEBI" id="CHEBI:17544"/>
        <dbReference type="EC" id="4.2.1.1"/>
    </reaction>
</comment>
<dbReference type="EMBL" id="JBHSAM010000033">
    <property type="protein sequence ID" value="MFC4102445.1"/>
    <property type="molecule type" value="Genomic_DNA"/>
</dbReference>
<dbReference type="InterPro" id="IPR036582">
    <property type="entry name" value="Mao_N_sf"/>
</dbReference>
<dbReference type="InterPro" id="IPR023561">
    <property type="entry name" value="Carbonic_anhydrase_a-class"/>
</dbReference>
<reference evidence="10" key="1">
    <citation type="journal article" date="2019" name="Int. J. Syst. Evol. Microbiol.">
        <title>The Global Catalogue of Microorganisms (GCM) 10K type strain sequencing project: providing services to taxonomists for standard genome sequencing and annotation.</title>
        <authorList>
            <consortium name="The Broad Institute Genomics Platform"/>
            <consortium name="The Broad Institute Genome Sequencing Center for Infectious Disease"/>
            <person name="Wu L."/>
            <person name="Ma J."/>
        </authorList>
    </citation>
    <scope>NUCLEOTIDE SEQUENCE [LARGE SCALE GENOMIC DNA]</scope>
    <source>
        <strain evidence="10">IBRC-M 10987</strain>
    </source>
</reference>
<keyword evidence="4 7" id="KW-0479">Metal-binding</keyword>
<dbReference type="PROSITE" id="PS51144">
    <property type="entry name" value="ALPHA_CA_2"/>
    <property type="match status" value="1"/>
</dbReference>
<evidence type="ECO:0000256" key="6">
    <source>
        <dbReference type="ARBA" id="ARBA00023239"/>
    </source>
</evidence>
<evidence type="ECO:0000256" key="1">
    <source>
        <dbReference type="ARBA" id="ARBA00001947"/>
    </source>
</evidence>
<evidence type="ECO:0000256" key="3">
    <source>
        <dbReference type="ARBA" id="ARBA00014628"/>
    </source>
</evidence>